<dbReference type="SUPFAM" id="SSF46785">
    <property type="entry name" value="Winged helix' DNA-binding domain"/>
    <property type="match status" value="2"/>
</dbReference>
<dbReference type="InterPro" id="IPR036390">
    <property type="entry name" value="WH_DNA-bd_sf"/>
</dbReference>
<reference evidence="3" key="1">
    <citation type="submission" date="2016-10" db="EMBL/GenBank/DDBJ databases">
        <authorList>
            <person name="Varghese N."/>
            <person name="Submissions S."/>
        </authorList>
    </citation>
    <scope>NUCLEOTIDE SEQUENCE [LARGE SCALE GENOMIC DNA]</scope>
    <source>
        <strain evidence="3">DSM 26348</strain>
    </source>
</reference>
<organism evidence="2 3">
    <name type="scientific">Planctomicrobium piriforme</name>
    <dbReference type="NCBI Taxonomy" id="1576369"/>
    <lineage>
        <taxon>Bacteria</taxon>
        <taxon>Pseudomonadati</taxon>
        <taxon>Planctomycetota</taxon>
        <taxon>Planctomycetia</taxon>
        <taxon>Planctomycetales</taxon>
        <taxon>Planctomycetaceae</taxon>
        <taxon>Planctomicrobium</taxon>
    </lineage>
</organism>
<feature type="compositionally biased region" description="Basic and acidic residues" evidence="1">
    <location>
        <begin position="192"/>
        <end position="207"/>
    </location>
</feature>
<dbReference type="Gene3D" id="1.10.10.10">
    <property type="entry name" value="Winged helix-like DNA-binding domain superfamily/Winged helix DNA-binding domain"/>
    <property type="match status" value="2"/>
</dbReference>
<proteinExistence type="predicted"/>
<evidence type="ECO:0000313" key="3">
    <source>
        <dbReference type="Proteomes" id="UP000199518"/>
    </source>
</evidence>
<dbReference type="PANTHER" id="PTHR38768">
    <property type="entry name" value="UPF0502 PROTEIN YCEH"/>
    <property type="match status" value="1"/>
</dbReference>
<dbReference type="Proteomes" id="UP000199518">
    <property type="component" value="Unassembled WGS sequence"/>
</dbReference>
<dbReference type="AlphaFoldDB" id="A0A1I3LUE7"/>
<dbReference type="EMBL" id="FOQD01000013">
    <property type="protein sequence ID" value="SFI88135.1"/>
    <property type="molecule type" value="Genomic_DNA"/>
</dbReference>
<dbReference type="Pfam" id="PF04337">
    <property type="entry name" value="DUF480"/>
    <property type="match status" value="1"/>
</dbReference>
<sequence length="255" mass="28842">MNGYEAEPDSGNFPPVRELSKPQRRVLGVLVEKAYTVPESYPMTIKSLIAGCNQKSNRAPITNYNEDAVIQALDELRAMGVAAVVHTESGRTERYRHYVRKRFPFTEPQLAIITELLLRGRQQMGELRARASRMVAVESQPELKKEIEGLLEQGYVQADGPLDRRGVEIDHNFYLPSENVRMAFRSEPAASVEDHVRDEPVAPRATRESSGGEWQQEATALRESNRELRNDLEELKQQLASVQEDLTQLRQSLGA</sequence>
<feature type="region of interest" description="Disordered" evidence="1">
    <location>
        <begin position="189"/>
        <end position="228"/>
    </location>
</feature>
<keyword evidence="3" id="KW-1185">Reference proteome</keyword>
<name>A0A1I3LUE7_9PLAN</name>
<evidence type="ECO:0000256" key="1">
    <source>
        <dbReference type="SAM" id="MobiDB-lite"/>
    </source>
</evidence>
<dbReference type="InterPro" id="IPR007432">
    <property type="entry name" value="DUF480"/>
</dbReference>
<protein>
    <submittedName>
        <fullName evidence="2">Uncharacterized protein</fullName>
    </submittedName>
</protein>
<dbReference type="STRING" id="1576369.SAMN05421753_11363"/>
<dbReference type="OrthoDB" id="9784785at2"/>
<accession>A0A1I3LUE7</accession>
<dbReference type="PANTHER" id="PTHR38768:SF1">
    <property type="entry name" value="UPF0502 PROTEIN YCEH"/>
    <property type="match status" value="1"/>
</dbReference>
<dbReference type="InterPro" id="IPR036388">
    <property type="entry name" value="WH-like_DNA-bd_sf"/>
</dbReference>
<gene>
    <name evidence="2" type="ORF">SAMN05421753_11363</name>
</gene>
<evidence type="ECO:0000313" key="2">
    <source>
        <dbReference type="EMBL" id="SFI88135.1"/>
    </source>
</evidence>
<feature type="compositionally biased region" description="Polar residues" evidence="1">
    <location>
        <begin position="208"/>
        <end position="218"/>
    </location>
</feature>